<keyword evidence="2" id="KW-1185">Reference proteome</keyword>
<name>A0ABS0HZZ3_9BACT</name>
<accession>A0ABS0HZZ3</accession>
<proteinExistence type="predicted"/>
<dbReference type="RefSeq" id="WP_196291331.1">
    <property type="nucleotide sequence ID" value="NZ_JADQDM010000001.1"/>
</dbReference>
<organism evidence="1 2">
    <name type="scientific">Hymenobacter ruricola</name>
    <dbReference type="NCBI Taxonomy" id="2791023"/>
    <lineage>
        <taxon>Bacteria</taxon>
        <taxon>Pseudomonadati</taxon>
        <taxon>Bacteroidota</taxon>
        <taxon>Cytophagia</taxon>
        <taxon>Cytophagales</taxon>
        <taxon>Hymenobacteraceae</taxon>
        <taxon>Hymenobacter</taxon>
    </lineage>
</organism>
<dbReference type="EMBL" id="JADQDM010000001">
    <property type="protein sequence ID" value="MBF9219869.1"/>
    <property type="molecule type" value="Genomic_DNA"/>
</dbReference>
<gene>
    <name evidence="1" type="ORF">I2H31_02030</name>
</gene>
<comment type="caution">
    <text evidence="1">The sequence shown here is derived from an EMBL/GenBank/DDBJ whole genome shotgun (WGS) entry which is preliminary data.</text>
</comment>
<sequence length="110" mass="12084">MSHSLSAPDAGRVVVACRLTSPELRQRKETVIASLKQQVVSRHELPAGFAYEFKGSDEVVDELAEFVKTERQCCAFFSFELRFGGEGAVAWLHLTGPAGAKEFIVQELGL</sequence>
<reference evidence="1 2" key="1">
    <citation type="submission" date="2020-11" db="EMBL/GenBank/DDBJ databases">
        <authorList>
            <person name="Kim M.K."/>
        </authorList>
    </citation>
    <scope>NUCLEOTIDE SEQUENCE [LARGE SCALE GENOMIC DNA]</scope>
    <source>
        <strain evidence="1 2">BT662</strain>
    </source>
</reference>
<evidence type="ECO:0000313" key="1">
    <source>
        <dbReference type="EMBL" id="MBF9219869.1"/>
    </source>
</evidence>
<protein>
    <submittedName>
        <fullName evidence="1">Uncharacterized protein</fullName>
    </submittedName>
</protein>
<dbReference type="Proteomes" id="UP000618931">
    <property type="component" value="Unassembled WGS sequence"/>
</dbReference>
<evidence type="ECO:0000313" key="2">
    <source>
        <dbReference type="Proteomes" id="UP000618931"/>
    </source>
</evidence>